<keyword evidence="2" id="KW-0812">Transmembrane</keyword>
<dbReference type="RefSeq" id="WP_011827923.1">
    <property type="nucleotide sequence ID" value="NC_008825.1"/>
</dbReference>
<evidence type="ECO:0000313" key="2">
    <source>
        <dbReference type="EMBL" id="ABM93284.1"/>
    </source>
</evidence>
<name>A2SCJ5_METPP</name>
<proteinExistence type="predicted"/>
<keyword evidence="1" id="KW-0732">Signal</keyword>
<accession>A2SCJ5</accession>
<evidence type="ECO:0000256" key="1">
    <source>
        <dbReference type="SAM" id="SignalP"/>
    </source>
</evidence>
<organism evidence="2 3">
    <name type="scientific">Methylibium petroleiphilum (strain ATCC BAA-1232 / LMG 22953 / PM1)</name>
    <dbReference type="NCBI Taxonomy" id="420662"/>
    <lineage>
        <taxon>Bacteria</taxon>
        <taxon>Pseudomonadati</taxon>
        <taxon>Pseudomonadota</taxon>
        <taxon>Betaproteobacteria</taxon>
        <taxon>Burkholderiales</taxon>
        <taxon>Sphaerotilaceae</taxon>
        <taxon>Methylibium</taxon>
    </lineage>
</organism>
<feature type="chain" id="PRO_5002646290" evidence="1">
    <location>
        <begin position="19"/>
        <end position="176"/>
    </location>
</feature>
<sequence>MSLRPVVCAWVAGLSALAAACAPSLDWREVRPDEAGLMMLMPCKPEQRTRQLVLVGRPVQMRVLGCTADGTTWGLSTADLADPALVGPALAELRAARRLNLDGTETAVKAAQVGGMTPQAQAVRFSLAGKLPDGTSLTDQSLLFAHGTRVFHAAALGGKPSAQELETFFDGLKLQK</sequence>
<dbReference type="AlphaFoldDB" id="A2SCJ5"/>
<dbReference type="HOGENOM" id="CLU_080357_1_0_4"/>
<dbReference type="EMBL" id="CP000555">
    <property type="protein sequence ID" value="ABM93284.1"/>
    <property type="molecule type" value="Genomic_DNA"/>
</dbReference>
<gene>
    <name evidence="2" type="ordered locus">Mpe_A0322</name>
</gene>
<keyword evidence="3" id="KW-1185">Reference proteome</keyword>
<evidence type="ECO:0000313" key="3">
    <source>
        <dbReference type="Proteomes" id="UP000000366"/>
    </source>
</evidence>
<reference evidence="2 3" key="1">
    <citation type="journal article" date="2007" name="J. Bacteriol.">
        <title>Whole-genome analysis of the methyl tert-butyl ether-degrading beta-proteobacterium Methylibium petroleiphilum PM1.</title>
        <authorList>
            <person name="Kane S.R."/>
            <person name="Chakicherla A.Y."/>
            <person name="Chain P.S.G."/>
            <person name="Schmidt R."/>
            <person name="Shin M.W."/>
            <person name="Legler T.C."/>
            <person name="Scow K.M."/>
            <person name="Larimer F.W."/>
            <person name="Lucas S.M."/>
            <person name="Richardson P.M."/>
            <person name="Hristova K.R."/>
        </authorList>
    </citation>
    <scope>NUCLEOTIDE SEQUENCE [LARGE SCALE GENOMIC DNA]</scope>
    <source>
        <strain evidence="3">ATCC BAA-1232 / LMG 22953 / PM1</strain>
    </source>
</reference>
<dbReference type="KEGG" id="mpt:Mpe_A0322"/>
<dbReference type="Proteomes" id="UP000000366">
    <property type="component" value="Chromosome"/>
</dbReference>
<dbReference type="STRING" id="420662.Mpe_A0322"/>
<protein>
    <submittedName>
        <fullName evidence="2">Putative transmembrane protein</fullName>
    </submittedName>
</protein>
<dbReference type="eggNOG" id="ENOG50335NT">
    <property type="taxonomic scope" value="Bacteria"/>
</dbReference>
<feature type="signal peptide" evidence="1">
    <location>
        <begin position="1"/>
        <end position="18"/>
    </location>
</feature>
<dbReference type="PROSITE" id="PS51257">
    <property type="entry name" value="PROKAR_LIPOPROTEIN"/>
    <property type="match status" value="1"/>
</dbReference>
<keyword evidence="2" id="KW-0472">Membrane</keyword>